<dbReference type="Proteomes" id="UP000324065">
    <property type="component" value="Unassembled WGS sequence"/>
</dbReference>
<evidence type="ECO:0000256" key="1">
    <source>
        <dbReference type="SAM" id="MobiDB-lite"/>
    </source>
</evidence>
<evidence type="ECO:0000313" key="3">
    <source>
        <dbReference type="EMBL" id="KAA5603784.1"/>
    </source>
</evidence>
<proteinExistence type="predicted"/>
<dbReference type="EMBL" id="VWPJ01000031">
    <property type="protein sequence ID" value="KAA5603784.1"/>
    <property type="molecule type" value="Genomic_DNA"/>
</dbReference>
<dbReference type="InterPro" id="IPR018873">
    <property type="entry name" value="KilA-N_DNA-bd_domain"/>
</dbReference>
<feature type="domain" description="KilA-N DNA-binding" evidence="2">
    <location>
        <begin position="15"/>
        <end position="104"/>
    </location>
</feature>
<dbReference type="AlphaFoldDB" id="A0A5M6I6D8"/>
<feature type="region of interest" description="Disordered" evidence="1">
    <location>
        <begin position="125"/>
        <end position="149"/>
    </location>
</feature>
<sequence length="255" mass="28889">MIHTTLASVPVAALRPVTYRGEPVLTTEILAAAYGTETVRIRQNMTRNADRFVEGKHYFKITGDELRMFRDRTEYLKDTPFAIGSTVSALILWTQRGAARHAKMLETDAAWEVFEALEDSYFDRREGTGEPSARRYNPSSGEWTETRPGTESRRFWEEMHRLGFADTKALAEASQLSRTTLWHFTQGNMVPKKGLDMLKLIGLGFDLRYLIYGERTFARAELDLIAAYRDGDAAGVERIAAARPPRLTDQTDGET</sequence>
<name>A0A5M6I6D8_9PROT</name>
<evidence type="ECO:0000259" key="2">
    <source>
        <dbReference type="Pfam" id="PF10543"/>
    </source>
</evidence>
<dbReference type="OrthoDB" id="9808959at2"/>
<comment type="caution">
    <text evidence="3">The sequence shown here is derived from an EMBL/GenBank/DDBJ whole genome shotgun (WGS) entry which is preliminary data.</text>
</comment>
<organism evidence="3 4">
    <name type="scientific">Roseospira marina</name>
    <dbReference type="NCBI Taxonomy" id="140057"/>
    <lineage>
        <taxon>Bacteria</taxon>
        <taxon>Pseudomonadati</taxon>
        <taxon>Pseudomonadota</taxon>
        <taxon>Alphaproteobacteria</taxon>
        <taxon>Rhodospirillales</taxon>
        <taxon>Rhodospirillaceae</taxon>
        <taxon>Roseospira</taxon>
    </lineage>
</organism>
<reference evidence="3 4" key="1">
    <citation type="submission" date="2019-09" db="EMBL/GenBank/DDBJ databases">
        <title>Genome sequence of Roseospira marina, one of the more divergent members of the non-sulfur purple photosynthetic bacterial family, the Rhodospirillaceae.</title>
        <authorList>
            <person name="Meyer T."/>
            <person name="Kyndt J."/>
        </authorList>
    </citation>
    <scope>NUCLEOTIDE SEQUENCE [LARGE SCALE GENOMIC DNA]</scope>
    <source>
        <strain evidence="3 4">DSM 15113</strain>
    </source>
</reference>
<protein>
    <submittedName>
        <fullName evidence="3">ORF6N domain-containing protein</fullName>
    </submittedName>
</protein>
<evidence type="ECO:0000313" key="4">
    <source>
        <dbReference type="Proteomes" id="UP000324065"/>
    </source>
</evidence>
<dbReference type="RefSeq" id="WP_150064068.1">
    <property type="nucleotide sequence ID" value="NZ_JACHII010000030.1"/>
</dbReference>
<keyword evidence="4" id="KW-1185">Reference proteome</keyword>
<dbReference type="Pfam" id="PF10543">
    <property type="entry name" value="ORF6N"/>
    <property type="match status" value="1"/>
</dbReference>
<accession>A0A5M6I6D8</accession>
<gene>
    <name evidence="3" type="ORF">F1188_19185</name>
</gene>